<proteinExistence type="predicted"/>
<protein>
    <submittedName>
        <fullName evidence="1">Purine and uridine phosphorylase</fullName>
    </submittedName>
</protein>
<keyword evidence="2" id="KW-1185">Reference proteome</keyword>
<accession>A0ACB6Q8Q7</accession>
<gene>
    <name evidence="1" type="ORF">BDR25DRAFT_384790</name>
</gene>
<reference evidence="1" key="1">
    <citation type="journal article" date="2020" name="Stud. Mycol.">
        <title>101 Dothideomycetes genomes: a test case for predicting lifestyles and emergence of pathogens.</title>
        <authorList>
            <person name="Haridas S."/>
            <person name="Albert R."/>
            <person name="Binder M."/>
            <person name="Bloem J."/>
            <person name="Labutti K."/>
            <person name="Salamov A."/>
            <person name="Andreopoulos B."/>
            <person name="Baker S."/>
            <person name="Barry K."/>
            <person name="Bills G."/>
            <person name="Bluhm B."/>
            <person name="Cannon C."/>
            <person name="Castanera R."/>
            <person name="Culley D."/>
            <person name="Daum C."/>
            <person name="Ezra D."/>
            <person name="Gonzalez J."/>
            <person name="Henrissat B."/>
            <person name="Kuo A."/>
            <person name="Liang C."/>
            <person name="Lipzen A."/>
            <person name="Lutzoni F."/>
            <person name="Magnuson J."/>
            <person name="Mondo S."/>
            <person name="Nolan M."/>
            <person name="Ohm R."/>
            <person name="Pangilinan J."/>
            <person name="Park H.-J."/>
            <person name="Ramirez L."/>
            <person name="Alfaro M."/>
            <person name="Sun H."/>
            <person name="Tritt A."/>
            <person name="Yoshinaga Y."/>
            <person name="Zwiers L.-H."/>
            <person name="Turgeon B."/>
            <person name="Goodwin S."/>
            <person name="Spatafora J."/>
            <person name="Crous P."/>
            <person name="Grigoriev I."/>
        </authorList>
    </citation>
    <scope>NUCLEOTIDE SEQUENCE</scope>
    <source>
        <strain evidence="1">ATCC 200398</strain>
    </source>
</reference>
<dbReference type="Proteomes" id="UP000799755">
    <property type="component" value="Unassembled WGS sequence"/>
</dbReference>
<evidence type="ECO:0000313" key="1">
    <source>
        <dbReference type="EMBL" id="KAF2463262.1"/>
    </source>
</evidence>
<organism evidence="1 2">
    <name type="scientific">Lindgomyces ingoldianus</name>
    <dbReference type="NCBI Taxonomy" id="673940"/>
    <lineage>
        <taxon>Eukaryota</taxon>
        <taxon>Fungi</taxon>
        <taxon>Dikarya</taxon>
        <taxon>Ascomycota</taxon>
        <taxon>Pezizomycotina</taxon>
        <taxon>Dothideomycetes</taxon>
        <taxon>Pleosporomycetidae</taxon>
        <taxon>Pleosporales</taxon>
        <taxon>Lindgomycetaceae</taxon>
        <taxon>Lindgomyces</taxon>
    </lineage>
</organism>
<name>A0ACB6Q8Q7_9PLEO</name>
<dbReference type="EMBL" id="MU003552">
    <property type="protein sequence ID" value="KAF2463262.1"/>
    <property type="molecule type" value="Genomic_DNA"/>
</dbReference>
<sequence length="336" mass="37264">MSDPMNYTISWICTITTEYNAARAFLEEVHEKPQHLPPHDNNVYTLGRVGKHNIVIAVIRDGEYGMSSALSIAINMLSSFPNIRIGLVVGIGGGVPSPKHDIRLGDIVVSAPRGGMSGVFRYDVGKTIRDQKFRATTFLNQPPTVLRTAIMSLKAQYEVEGHRLEEAINSTFEKNRRLREKYRRPDPSSDRLHRTGVTHPSDNEASCNEASCTTVCSSSPSNLISRPERTKDEDNPAIHYGLIASGFQVVKDAQLRDELAAEMEVLCFEMEAAGLMNHFPCLVIRGICDYSDSHKNKEWQGYAAMAAAAYAKELLYQIPTGRLDAGKNTSDLLSFD</sequence>
<comment type="caution">
    <text evidence="1">The sequence shown here is derived from an EMBL/GenBank/DDBJ whole genome shotgun (WGS) entry which is preliminary data.</text>
</comment>
<evidence type="ECO:0000313" key="2">
    <source>
        <dbReference type="Proteomes" id="UP000799755"/>
    </source>
</evidence>